<comment type="cofactor">
    <cofactor evidence="10">
        <name>Mg(2+)</name>
        <dbReference type="ChEBI" id="CHEBI:18420"/>
    </cofactor>
    <text evidence="10">Binds 1 Mg(2+) ion per subunit.</text>
</comment>
<dbReference type="Gene3D" id="3.20.20.70">
    <property type="entry name" value="Aldolase class I"/>
    <property type="match status" value="1"/>
</dbReference>
<comment type="function">
    <text evidence="1 10">Condenses 4-methyl-5-(beta-hydroxyethyl)thiazole monophosphate (THZ-P) and 2-methyl-4-amino-5-hydroxymethyl pyrimidine pyrophosphate (HMP-PP) to form thiamine monophosphate (TMP).</text>
</comment>
<dbReference type="CDD" id="cd00564">
    <property type="entry name" value="TMP_TenI"/>
    <property type="match status" value="1"/>
</dbReference>
<dbReference type="InterPro" id="IPR022998">
    <property type="entry name" value="ThiamineP_synth_TenI"/>
</dbReference>
<protein>
    <recommendedName>
        <fullName evidence="10">Thiamine-phosphate synthase</fullName>
        <shortName evidence="10">TP synthase</shortName>
        <shortName evidence="10">TPS</shortName>
        <ecNumber evidence="10">2.5.1.3</ecNumber>
    </recommendedName>
    <alternativeName>
        <fullName evidence="10">Thiamine-phosphate pyrophosphorylase</fullName>
        <shortName evidence="10">TMP pyrophosphorylase</shortName>
        <shortName evidence="10">TMP-PPase</shortName>
    </alternativeName>
</protein>
<feature type="binding site" evidence="10">
    <location>
        <position position="87"/>
    </location>
    <ligand>
        <name>Mg(2+)</name>
        <dbReference type="ChEBI" id="CHEBI:18420"/>
    </ligand>
</feature>
<keyword evidence="6 10" id="KW-0784">Thiamine biosynthesis</keyword>
<organism evidence="14 15">
    <name type="scientific">Knoellia remsis</name>
    <dbReference type="NCBI Taxonomy" id="407159"/>
    <lineage>
        <taxon>Bacteria</taxon>
        <taxon>Bacillati</taxon>
        <taxon>Actinomycetota</taxon>
        <taxon>Actinomycetes</taxon>
        <taxon>Micrococcales</taxon>
        <taxon>Intrasporangiaceae</taxon>
        <taxon>Knoellia</taxon>
    </lineage>
</organism>
<gene>
    <name evidence="10" type="primary">thiE</name>
    <name evidence="14" type="ORF">BCF74_101112</name>
</gene>
<dbReference type="Pfam" id="PF02581">
    <property type="entry name" value="TMP-TENI"/>
    <property type="match status" value="1"/>
</dbReference>
<dbReference type="GO" id="GO:0004789">
    <property type="term" value="F:thiamine-phosphate diphosphorylase activity"/>
    <property type="evidence" value="ECO:0007669"/>
    <property type="project" value="UniProtKB-UniRule"/>
</dbReference>
<evidence type="ECO:0000256" key="8">
    <source>
        <dbReference type="ARBA" id="ARBA00047851"/>
    </source>
</evidence>
<evidence type="ECO:0000256" key="1">
    <source>
        <dbReference type="ARBA" id="ARBA00003814"/>
    </source>
</evidence>
<dbReference type="GO" id="GO:0005737">
    <property type="term" value="C:cytoplasm"/>
    <property type="evidence" value="ECO:0007669"/>
    <property type="project" value="TreeGrafter"/>
</dbReference>
<comment type="caution">
    <text evidence="10">Lacks conserved residue(s) required for the propagation of feature annotation.</text>
</comment>
<comment type="similarity">
    <text evidence="10 11">Belongs to the thiamine-phosphate synthase family.</text>
</comment>
<dbReference type="RefSeq" id="WP_245889134.1">
    <property type="nucleotide sequence ID" value="NZ_PVTI01000001.1"/>
</dbReference>
<evidence type="ECO:0000256" key="11">
    <source>
        <dbReference type="RuleBase" id="RU003826"/>
    </source>
</evidence>
<evidence type="ECO:0000256" key="7">
    <source>
        <dbReference type="ARBA" id="ARBA00047334"/>
    </source>
</evidence>
<feature type="binding site" evidence="10">
    <location>
        <position position="184"/>
    </location>
    <ligand>
        <name>2-[(2R,5Z)-2-carboxy-4-methylthiazol-5(2H)-ylidene]ethyl phosphate</name>
        <dbReference type="ChEBI" id="CHEBI:62899"/>
    </ligand>
</feature>
<feature type="binding site" evidence="10">
    <location>
        <position position="106"/>
    </location>
    <ligand>
        <name>Mg(2+)</name>
        <dbReference type="ChEBI" id="CHEBI:18420"/>
    </ligand>
</feature>
<evidence type="ECO:0000259" key="13">
    <source>
        <dbReference type="Pfam" id="PF02581"/>
    </source>
</evidence>
<proteinExistence type="inferred from homology"/>
<dbReference type="HAMAP" id="MF_00097">
    <property type="entry name" value="TMP_synthase"/>
    <property type="match status" value="1"/>
</dbReference>
<dbReference type="AlphaFoldDB" id="A0A2T0V0N9"/>
<sequence length="229" mass="23099">MSAVLSVADCGSGGGERAPLDLTLYLVIGPVHSPGRPVPEVVAAAVRGGVTCVQLRDPNLPDEEFVTLGREVASVLEGTGVPLLVNDRVHLVGAIGADGVHVGQSDTSAGEARAALGDTAYVGLSAQTLVHVDEARSSGATPDYLGVGPVWPTGSKPNAAPPGGIERLRTISAASPWPCVAIGGITTERAATLRDSGVHGIAVVSAICDADDPATAARELRAAYEGRTS</sequence>
<reference evidence="14 15" key="1">
    <citation type="submission" date="2018-03" db="EMBL/GenBank/DDBJ databases">
        <title>Genomic Encyclopedia of Archaeal and Bacterial Type Strains, Phase II (KMG-II): from individual species to whole genera.</title>
        <authorList>
            <person name="Goeker M."/>
        </authorList>
    </citation>
    <scope>NUCLEOTIDE SEQUENCE [LARGE SCALE GENOMIC DNA]</scope>
    <source>
        <strain evidence="14 15">ATCC BAA-1496</strain>
    </source>
</reference>
<dbReference type="NCBIfam" id="TIGR00693">
    <property type="entry name" value="thiE"/>
    <property type="match status" value="1"/>
</dbReference>
<comment type="catalytic activity">
    <reaction evidence="9 10 11">
        <text>2-[(2R,5Z)-2-carboxy-4-methylthiazol-5(2H)-ylidene]ethyl phosphate + 4-amino-2-methyl-5-(diphosphooxymethyl)pyrimidine + 2 H(+) = thiamine phosphate + CO2 + diphosphate</text>
        <dbReference type="Rhea" id="RHEA:47844"/>
        <dbReference type="ChEBI" id="CHEBI:15378"/>
        <dbReference type="ChEBI" id="CHEBI:16526"/>
        <dbReference type="ChEBI" id="CHEBI:33019"/>
        <dbReference type="ChEBI" id="CHEBI:37575"/>
        <dbReference type="ChEBI" id="CHEBI:57841"/>
        <dbReference type="ChEBI" id="CHEBI:62899"/>
        <dbReference type="EC" id="2.5.1.3"/>
    </reaction>
</comment>
<keyword evidence="15" id="KW-1185">Reference proteome</keyword>
<dbReference type="GO" id="GO:0000287">
    <property type="term" value="F:magnesium ion binding"/>
    <property type="evidence" value="ECO:0007669"/>
    <property type="project" value="UniProtKB-UniRule"/>
</dbReference>
<dbReference type="PANTHER" id="PTHR20857:SF15">
    <property type="entry name" value="THIAMINE-PHOSPHATE SYNTHASE"/>
    <property type="match status" value="1"/>
</dbReference>
<evidence type="ECO:0000256" key="4">
    <source>
        <dbReference type="ARBA" id="ARBA00022723"/>
    </source>
</evidence>
<dbReference type="GO" id="GO:0009229">
    <property type="term" value="P:thiamine diphosphate biosynthetic process"/>
    <property type="evidence" value="ECO:0007669"/>
    <property type="project" value="UniProtKB-UniRule"/>
</dbReference>
<dbReference type="InterPro" id="IPR034291">
    <property type="entry name" value="TMP_synthase"/>
</dbReference>
<dbReference type="EMBL" id="PVTI01000001">
    <property type="protein sequence ID" value="PRY63714.1"/>
    <property type="molecule type" value="Genomic_DNA"/>
</dbReference>
<dbReference type="Proteomes" id="UP000237822">
    <property type="component" value="Unassembled WGS sequence"/>
</dbReference>
<evidence type="ECO:0000256" key="9">
    <source>
        <dbReference type="ARBA" id="ARBA00047883"/>
    </source>
</evidence>
<dbReference type="InterPro" id="IPR036206">
    <property type="entry name" value="ThiamineP_synth_sf"/>
</dbReference>
<evidence type="ECO:0000256" key="3">
    <source>
        <dbReference type="ARBA" id="ARBA00022679"/>
    </source>
</evidence>
<feature type="binding site" evidence="10">
    <location>
        <position position="156"/>
    </location>
    <ligand>
        <name>4-amino-2-methyl-5-(diphosphooxymethyl)pyrimidine</name>
        <dbReference type="ChEBI" id="CHEBI:57841"/>
    </ligand>
</feature>
<dbReference type="SUPFAM" id="SSF51391">
    <property type="entry name" value="Thiamin phosphate synthase"/>
    <property type="match status" value="1"/>
</dbReference>
<feature type="binding site" evidence="10">
    <location>
        <position position="125"/>
    </location>
    <ligand>
        <name>4-amino-2-methyl-5-(diphosphooxymethyl)pyrimidine</name>
        <dbReference type="ChEBI" id="CHEBI:57841"/>
    </ligand>
</feature>
<keyword evidence="3 10" id="KW-0808">Transferase</keyword>
<dbReference type="InterPro" id="IPR013785">
    <property type="entry name" value="Aldolase_TIM"/>
</dbReference>
<evidence type="ECO:0000256" key="2">
    <source>
        <dbReference type="ARBA" id="ARBA00005165"/>
    </source>
</evidence>
<dbReference type="PANTHER" id="PTHR20857">
    <property type="entry name" value="THIAMINE-PHOSPHATE PYROPHOSPHORYLASE"/>
    <property type="match status" value="1"/>
</dbReference>
<evidence type="ECO:0000256" key="10">
    <source>
        <dbReference type="HAMAP-Rule" id="MF_00097"/>
    </source>
</evidence>
<comment type="caution">
    <text evidence="14">The sequence shown here is derived from an EMBL/GenBank/DDBJ whole genome shotgun (WGS) entry which is preliminary data.</text>
</comment>
<keyword evidence="5 10" id="KW-0460">Magnesium</keyword>
<name>A0A2T0V0N9_9MICO</name>
<dbReference type="UniPathway" id="UPA00060">
    <property type="reaction ID" value="UER00141"/>
</dbReference>
<feature type="domain" description="Thiamine phosphate synthase/TenI" evidence="13">
    <location>
        <begin position="24"/>
        <end position="207"/>
    </location>
</feature>
<accession>A0A2T0V0N9</accession>
<evidence type="ECO:0000256" key="5">
    <source>
        <dbReference type="ARBA" id="ARBA00022842"/>
    </source>
</evidence>
<evidence type="ECO:0000313" key="14">
    <source>
        <dbReference type="EMBL" id="PRY63714.1"/>
    </source>
</evidence>
<evidence type="ECO:0000256" key="12">
    <source>
        <dbReference type="RuleBase" id="RU004253"/>
    </source>
</evidence>
<evidence type="ECO:0000313" key="15">
    <source>
        <dbReference type="Proteomes" id="UP000237822"/>
    </source>
</evidence>
<feature type="binding site" evidence="10">
    <location>
        <position position="86"/>
    </location>
    <ligand>
        <name>4-amino-2-methyl-5-(diphosphooxymethyl)pyrimidine</name>
        <dbReference type="ChEBI" id="CHEBI:57841"/>
    </ligand>
</feature>
<comment type="catalytic activity">
    <reaction evidence="8 10 11">
        <text>2-(2-carboxy-4-methylthiazol-5-yl)ethyl phosphate + 4-amino-2-methyl-5-(diphosphooxymethyl)pyrimidine + 2 H(+) = thiamine phosphate + CO2 + diphosphate</text>
        <dbReference type="Rhea" id="RHEA:47848"/>
        <dbReference type="ChEBI" id="CHEBI:15378"/>
        <dbReference type="ChEBI" id="CHEBI:16526"/>
        <dbReference type="ChEBI" id="CHEBI:33019"/>
        <dbReference type="ChEBI" id="CHEBI:37575"/>
        <dbReference type="ChEBI" id="CHEBI:57841"/>
        <dbReference type="ChEBI" id="CHEBI:62890"/>
        <dbReference type="EC" id="2.5.1.3"/>
    </reaction>
</comment>
<evidence type="ECO:0000256" key="6">
    <source>
        <dbReference type="ARBA" id="ARBA00022977"/>
    </source>
</evidence>
<comment type="catalytic activity">
    <reaction evidence="7 10 11">
        <text>4-methyl-5-(2-phosphooxyethyl)-thiazole + 4-amino-2-methyl-5-(diphosphooxymethyl)pyrimidine + H(+) = thiamine phosphate + diphosphate</text>
        <dbReference type="Rhea" id="RHEA:22328"/>
        <dbReference type="ChEBI" id="CHEBI:15378"/>
        <dbReference type="ChEBI" id="CHEBI:33019"/>
        <dbReference type="ChEBI" id="CHEBI:37575"/>
        <dbReference type="ChEBI" id="CHEBI:57841"/>
        <dbReference type="ChEBI" id="CHEBI:58296"/>
        <dbReference type="EC" id="2.5.1.3"/>
    </reaction>
</comment>
<feature type="binding site" evidence="10">
    <location>
        <begin position="204"/>
        <end position="205"/>
    </location>
    <ligand>
        <name>2-[(2R,5Z)-2-carboxy-4-methylthiazol-5(2H)-ylidene]ethyl phosphate</name>
        <dbReference type="ChEBI" id="CHEBI:62899"/>
    </ligand>
</feature>
<keyword evidence="4 10" id="KW-0479">Metal-binding</keyword>
<dbReference type="EC" id="2.5.1.3" evidence="10"/>
<dbReference type="GO" id="GO:0009228">
    <property type="term" value="P:thiamine biosynthetic process"/>
    <property type="evidence" value="ECO:0007669"/>
    <property type="project" value="UniProtKB-KW"/>
</dbReference>
<feature type="binding site" evidence="10">
    <location>
        <begin position="153"/>
        <end position="155"/>
    </location>
    <ligand>
        <name>2-[(2R,5Z)-2-carboxy-4-methylthiazol-5(2H)-ylidene]ethyl phosphate</name>
        <dbReference type="ChEBI" id="CHEBI:62899"/>
    </ligand>
</feature>
<comment type="pathway">
    <text evidence="2 10 12">Cofactor biosynthesis; thiamine diphosphate biosynthesis; thiamine phosphate from 4-amino-2-methyl-5-diphosphomethylpyrimidine and 4-methyl-5-(2-phosphoethyl)-thiazole: step 1/1.</text>
</comment>